<reference evidence="4" key="1">
    <citation type="journal article" date="2019" name="Int. J. Syst. Evol. Microbiol.">
        <title>The Global Catalogue of Microorganisms (GCM) 10K type strain sequencing project: providing services to taxonomists for standard genome sequencing and annotation.</title>
        <authorList>
            <consortium name="The Broad Institute Genomics Platform"/>
            <consortium name="The Broad Institute Genome Sequencing Center for Infectious Disease"/>
            <person name="Wu L."/>
            <person name="Ma J."/>
        </authorList>
    </citation>
    <scope>NUCLEOTIDE SEQUENCE [LARGE SCALE GENOMIC DNA]</scope>
    <source>
        <strain evidence="4">TBRC 7912</strain>
    </source>
</reference>
<dbReference type="Pfam" id="PF00171">
    <property type="entry name" value="Aldedh"/>
    <property type="match status" value="1"/>
</dbReference>
<keyword evidence="4" id="KW-1185">Reference proteome</keyword>
<evidence type="ECO:0000259" key="2">
    <source>
        <dbReference type="Pfam" id="PF00171"/>
    </source>
</evidence>
<feature type="domain" description="Aldehyde dehydrogenase" evidence="2">
    <location>
        <begin position="34"/>
        <end position="490"/>
    </location>
</feature>
<organism evidence="3 4">
    <name type="scientific">Streptosporangium jomthongense</name>
    <dbReference type="NCBI Taxonomy" id="1193683"/>
    <lineage>
        <taxon>Bacteria</taxon>
        <taxon>Bacillati</taxon>
        <taxon>Actinomycetota</taxon>
        <taxon>Actinomycetes</taxon>
        <taxon>Streptosporangiales</taxon>
        <taxon>Streptosporangiaceae</taxon>
        <taxon>Streptosporangium</taxon>
    </lineage>
</organism>
<comment type="caution">
    <text evidence="3">The sequence shown here is derived from an EMBL/GenBank/DDBJ whole genome shotgun (WGS) entry which is preliminary data.</text>
</comment>
<dbReference type="Gene3D" id="3.40.309.10">
    <property type="entry name" value="Aldehyde Dehydrogenase, Chain A, domain 2"/>
    <property type="match status" value="1"/>
</dbReference>
<keyword evidence="1" id="KW-0560">Oxidoreductase</keyword>
<accession>A0ABV8ETV7</accession>
<proteinExistence type="predicted"/>
<sequence>MTTTEATTGVTAGRLSLAAPQPLLIGGEEVRAARTFPAVDPSTGRVWAQVAEGTAGDVDRAVAAARSAFDTWRRTSLDTRQALLWAVAERLTQDAGRWPALLATENGRAVREGGLIDVPTAAEIFRFFSGVVRDLHGRTVPCGPGAHVSTTPRPLGVVAAIVPWNSPLISVAHKLAPALAAGNTVVVKPSELASVSTVEFVRLVQDLFPPGVVNVVTGFGPEAGHALVSHPDVAKVSFTGGTETGRRILGGVSERLVPALMELGGKGAMVVCPDADLDTVTEDVLTGVFAANGEVCFASSRLMVHRDRHDELLERVVARAEAIVVGDALDPATQLGPLVTAGHRDLVAARVRAALCEGARLRAGGRVPEMPGELAGGSYYRPTVLASPDGTTSASCEEFFGPVLTVESWTSEEEVVERANRVAFGLANGVWSTDLAQAYRLADRLDSGMVWINTWFATPLGQPQGGVKASGFGREGATSTLLEYTSTKVVHASLDTARPPMWT</sequence>
<gene>
    <name evidence="3" type="ORF">ACFOYY_03255</name>
</gene>
<dbReference type="RefSeq" id="WP_386187695.1">
    <property type="nucleotide sequence ID" value="NZ_JBHSBC010000002.1"/>
</dbReference>
<protein>
    <submittedName>
        <fullName evidence="3">Aldehyde dehydrogenase family protein</fullName>
    </submittedName>
</protein>
<dbReference type="InterPro" id="IPR016163">
    <property type="entry name" value="Ald_DH_C"/>
</dbReference>
<dbReference type="Proteomes" id="UP001595698">
    <property type="component" value="Unassembled WGS sequence"/>
</dbReference>
<dbReference type="EMBL" id="JBHSBC010000002">
    <property type="protein sequence ID" value="MFC3979121.1"/>
    <property type="molecule type" value="Genomic_DNA"/>
</dbReference>
<evidence type="ECO:0000313" key="3">
    <source>
        <dbReference type="EMBL" id="MFC3979121.1"/>
    </source>
</evidence>
<dbReference type="InterPro" id="IPR015590">
    <property type="entry name" value="Aldehyde_DH_dom"/>
</dbReference>
<evidence type="ECO:0000313" key="4">
    <source>
        <dbReference type="Proteomes" id="UP001595698"/>
    </source>
</evidence>
<name>A0ABV8ETV7_9ACTN</name>
<dbReference type="SUPFAM" id="SSF53720">
    <property type="entry name" value="ALDH-like"/>
    <property type="match status" value="1"/>
</dbReference>
<dbReference type="InterPro" id="IPR016162">
    <property type="entry name" value="Ald_DH_N"/>
</dbReference>
<dbReference type="InterPro" id="IPR016161">
    <property type="entry name" value="Ald_DH/histidinol_DH"/>
</dbReference>
<dbReference type="Gene3D" id="3.40.605.10">
    <property type="entry name" value="Aldehyde Dehydrogenase, Chain A, domain 1"/>
    <property type="match status" value="1"/>
</dbReference>
<evidence type="ECO:0000256" key="1">
    <source>
        <dbReference type="ARBA" id="ARBA00023002"/>
    </source>
</evidence>
<dbReference type="PANTHER" id="PTHR11699">
    <property type="entry name" value="ALDEHYDE DEHYDROGENASE-RELATED"/>
    <property type="match status" value="1"/>
</dbReference>